<evidence type="ECO:0000313" key="1">
    <source>
        <dbReference type="EMBL" id="KDO19637.1"/>
    </source>
</evidence>
<reference evidence="1 2" key="1">
    <citation type="journal article" date="2013" name="PLoS Genet.">
        <title>Distinctive expansion of potential virulence genes in the genome of the oomycete fish pathogen Saprolegnia parasitica.</title>
        <authorList>
            <person name="Jiang R.H."/>
            <person name="de Bruijn I."/>
            <person name="Haas B.J."/>
            <person name="Belmonte R."/>
            <person name="Lobach L."/>
            <person name="Christie J."/>
            <person name="van den Ackerveken G."/>
            <person name="Bottin A."/>
            <person name="Bulone V."/>
            <person name="Diaz-Moreno S.M."/>
            <person name="Dumas B."/>
            <person name="Fan L."/>
            <person name="Gaulin E."/>
            <person name="Govers F."/>
            <person name="Grenville-Briggs L.J."/>
            <person name="Horner N.R."/>
            <person name="Levin J.Z."/>
            <person name="Mammella M."/>
            <person name="Meijer H.J."/>
            <person name="Morris P."/>
            <person name="Nusbaum C."/>
            <person name="Oome S."/>
            <person name="Phillips A.J."/>
            <person name="van Rooyen D."/>
            <person name="Rzeszutek E."/>
            <person name="Saraiva M."/>
            <person name="Secombes C.J."/>
            <person name="Seidl M.F."/>
            <person name="Snel B."/>
            <person name="Stassen J.H."/>
            <person name="Sykes S."/>
            <person name="Tripathy S."/>
            <person name="van den Berg H."/>
            <person name="Vega-Arreguin J.C."/>
            <person name="Wawra S."/>
            <person name="Young S.K."/>
            <person name="Zeng Q."/>
            <person name="Dieguez-Uribeondo J."/>
            <person name="Russ C."/>
            <person name="Tyler B.M."/>
            <person name="van West P."/>
        </authorList>
    </citation>
    <scope>NUCLEOTIDE SEQUENCE [LARGE SCALE GENOMIC DNA]</scope>
    <source>
        <strain evidence="1 2">CBS 223.65</strain>
    </source>
</reference>
<accession>A0A067BYK5</accession>
<dbReference type="OrthoDB" id="10587658at2759"/>
<dbReference type="GeneID" id="24136336"/>
<keyword evidence="2" id="KW-1185">Reference proteome</keyword>
<dbReference type="KEGG" id="spar:SPRG_14538"/>
<sequence length="185" mass="20330">MVAEKRRCRDVAGSSPLYVRGYLGEVVAALRRTRTGVNPTVVTALNALGFQWTLVCYDTVDVAMQLVVASFPTHPPTSCVVPAQARWPRDLWGTDVLRLSARRDARLVTMASAYDASLLSESTRAVSTEKRVDQAQLVLASITIYVALHGPTSVPLLFHVPSCDDMWPMDAALKPLGFLVWAMRD</sequence>
<dbReference type="AlphaFoldDB" id="A0A067BYK5"/>
<proteinExistence type="predicted"/>
<gene>
    <name evidence="1" type="ORF">SPRG_14538</name>
</gene>
<evidence type="ECO:0000313" key="2">
    <source>
        <dbReference type="Proteomes" id="UP000030745"/>
    </source>
</evidence>
<organism evidence="1 2">
    <name type="scientific">Saprolegnia parasitica (strain CBS 223.65)</name>
    <dbReference type="NCBI Taxonomy" id="695850"/>
    <lineage>
        <taxon>Eukaryota</taxon>
        <taxon>Sar</taxon>
        <taxon>Stramenopiles</taxon>
        <taxon>Oomycota</taxon>
        <taxon>Saprolegniomycetes</taxon>
        <taxon>Saprolegniales</taxon>
        <taxon>Saprolegniaceae</taxon>
        <taxon>Saprolegnia</taxon>
    </lineage>
</organism>
<dbReference type="RefSeq" id="XP_012209638.1">
    <property type="nucleotide sequence ID" value="XM_012354248.1"/>
</dbReference>
<dbReference type="VEuPathDB" id="FungiDB:SPRG_14538"/>
<dbReference type="Proteomes" id="UP000030745">
    <property type="component" value="Unassembled WGS sequence"/>
</dbReference>
<protein>
    <submittedName>
        <fullName evidence="1">Uncharacterized protein</fullName>
    </submittedName>
</protein>
<name>A0A067BYK5_SAPPC</name>
<dbReference type="EMBL" id="KK583340">
    <property type="protein sequence ID" value="KDO19637.1"/>
    <property type="molecule type" value="Genomic_DNA"/>
</dbReference>